<name>A0A218VSE8_PUNGR</name>
<organism evidence="1 2">
    <name type="scientific">Punica granatum</name>
    <name type="common">Pomegranate</name>
    <dbReference type="NCBI Taxonomy" id="22663"/>
    <lineage>
        <taxon>Eukaryota</taxon>
        <taxon>Viridiplantae</taxon>
        <taxon>Streptophyta</taxon>
        <taxon>Embryophyta</taxon>
        <taxon>Tracheophyta</taxon>
        <taxon>Spermatophyta</taxon>
        <taxon>Magnoliopsida</taxon>
        <taxon>eudicotyledons</taxon>
        <taxon>Gunneridae</taxon>
        <taxon>Pentapetalae</taxon>
        <taxon>rosids</taxon>
        <taxon>malvids</taxon>
        <taxon>Myrtales</taxon>
        <taxon>Lythraceae</taxon>
        <taxon>Punica</taxon>
    </lineage>
</organism>
<evidence type="ECO:0000313" key="1">
    <source>
        <dbReference type="EMBL" id="OWM63477.1"/>
    </source>
</evidence>
<dbReference type="AlphaFoldDB" id="A0A218VSE8"/>
<dbReference type="Proteomes" id="UP000197138">
    <property type="component" value="Unassembled WGS sequence"/>
</dbReference>
<gene>
    <name evidence="1" type="ORF">CDL15_Pgr026237</name>
</gene>
<sequence>MWFPLNQTVTSVSPRPEDRAAFHQAGIDGKLPTAEGTDFGKGLAATSLLAASKLRGLSTAEPNTAGAVNLKSLRCPTAEHSSVIDQVAYDISVVVQTETEAKGKARSRELKILRKAKEKKAQICTCIYFANGGSSFIESSQSNHICKHQGLRRESVLSVNGYLTLLTHSIRELQISEQRPNA</sequence>
<accession>A0A218VSE8</accession>
<proteinExistence type="predicted"/>
<dbReference type="EMBL" id="MTKT01005977">
    <property type="protein sequence ID" value="OWM63477.1"/>
    <property type="molecule type" value="Genomic_DNA"/>
</dbReference>
<protein>
    <submittedName>
        <fullName evidence="1">Uncharacterized protein</fullName>
    </submittedName>
</protein>
<comment type="caution">
    <text evidence="1">The sequence shown here is derived from an EMBL/GenBank/DDBJ whole genome shotgun (WGS) entry which is preliminary data.</text>
</comment>
<evidence type="ECO:0000313" key="2">
    <source>
        <dbReference type="Proteomes" id="UP000197138"/>
    </source>
</evidence>
<reference evidence="2" key="1">
    <citation type="journal article" date="2017" name="Plant J.">
        <title>The pomegranate (Punica granatum L.) genome and the genomics of punicalagin biosynthesis.</title>
        <authorList>
            <person name="Qin G."/>
            <person name="Xu C."/>
            <person name="Ming R."/>
            <person name="Tang H."/>
            <person name="Guyot R."/>
            <person name="Kramer E.M."/>
            <person name="Hu Y."/>
            <person name="Yi X."/>
            <person name="Qi Y."/>
            <person name="Xu X."/>
            <person name="Gao Z."/>
            <person name="Pan H."/>
            <person name="Jian J."/>
            <person name="Tian Y."/>
            <person name="Yue Z."/>
            <person name="Xu Y."/>
        </authorList>
    </citation>
    <scope>NUCLEOTIDE SEQUENCE [LARGE SCALE GENOMIC DNA]</scope>
    <source>
        <strain evidence="2">cv. Dabenzi</strain>
    </source>
</reference>